<organism evidence="3 4">
    <name type="scientific">Hericium alpestre</name>
    <dbReference type="NCBI Taxonomy" id="135208"/>
    <lineage>
        <taxon>Eukaryota</taxon>
        <taxon>Fungi</taxon>
        <taxon>Dikarya</taxon>
        <taxon>Basidiomycota</taxon>
        <taxon>Agaricomycotina</taxon>
        <taxon>Agaricomycetes</taxon>
        <taxon>Russulales</taxon>
        <taxon>Hericiaceae</taxon>
        <taxon>Hericium</taxon>
    </lineage>
</organism>
<keyword evidence="1" id="KW-0812">Transmembrane</keyword>
<dbReference type="EMBL" id="SFCI01000006">
    <property type="protein sequence ID" value="TFY83870.1"/>
    <property type="molecule type" value="Genomic_DNA"/>
</dbReference>
<evidence type="ECO:0000313" key="4">
    <source>
        <dbReference type="Proteomes" id="UP000298061"/>
    </source>
</evidence>
<dbReference type="OrthoDB" id="3183258at2759"/>
<evidence type="ECO:0000313" key="3">
    <source>
        <dbReference type="EMBL" id="TFY83870.1"/>
    </source>
</evidence>
<feature type="transmembrane region" description="Helical" evidence="1">
    <location>
        <begin position="16"/>
        <end position="38"/>
    </location>
</feature>
<dbReference type="STRING" id="135208.A0A4Z0ABA2"/>
<evidence type="ECO:0000256" key="1">
    <source>
        <dbReference type="SAM" id="Phobius"/>
    </source>
</evidence>
<gene>
    <name evidence="3" type="ORF">EWM64_g155</name>
</gene>
<feature type="transmembrane region" description="Helical" evidence="1">
    <location>
        <begin position="121"/>
        <end position="148"/>
    </location>
</feature>
<dbReference type="InterPro" id="IPR045339">
    <property type="entry name" value="DUF6534"/>
</dbReference>
<feature type="domain" description="DUF6534" evidence="2">
    <location>
        <begin position="167"/>
        <end position="247"/>
    </location>
</feature>
<comment type="caution">
    <text evidence="3">The sequence shown here is derived from an EMBL/GenBank/DDBJ whole genome shotgun (WGS) entry which is preliminary data.</text>
</comment>
<sequence>MTAPAFNFAKVAHGPIFIGTVINIILYGISIAQTYIYLTTYKKDRLWMKLVILTLFVADTLNSIFDIQYTYDSLVNHYNDPAAIQQANWVFATDPAMTSIIGTIVQLFFAWRVKVLTHSNIAVGFIVVGAIISCLGGIATSIAIGIVPVWTEFQKFKAPVIVWLTVSAIVDSTITAILVWHLVRRIYGMLADKLIRLTVQTGLITSCWAIVDLAVYLGIATGTHLIFNFPLSKLYTNSLLSTLNSRSGWKYSDSEADEESVISNRKPDVVTFGSTVRPEVYIDVESHEMINVDGKVGDKALTGSVARGQRPVSVAQTLR</sequence>
<keyword evidence="1" id="KW-0472">Membrane</keyword>
<feature type="transmembrane region" description="Helical" evidence="1">
    <location>
        <begin position="203"/>
        <end position="227"/>
    </location>
</feature>
<dbReference type="Proteomes" id="UP000298061">
    <property type="component" value="Unassembled WGS sequence"/>
</dbReference>
<dbReference type="PANTHER" id="PTHR40465">
    <property type="entry name" value="CHROMOSOME 1, WHOLE GENOME SHOTGUN SEQUENCE"/>
    <property type="match status" value="1"/>
</dbReference>
<feature type="transmembrane region" description="Helical" evidence="1">
    <location>
        <begin position="160"/>
        <end position="183"/>
    </location>
</feature>
<name>A0A4Z0ABA2_9AGAM</name>
<proteinExistence type="predicted"/>
<dbReference type="AlphaFoldDB" id="A0A4Z0ABA2"/>
<feature type="transmembrane region" description="Helical" evidence="1">
    <location>
        <begin position="89"/>
        <end position="109"/>
    </location>
</feature>
<reference evidence="3 4" key="1">
    <citation type="submission" date="2019-02" db="EMBL/GenBank/DDBJ databases">
        <title>Genome sequencing of the rare red list fungi Hericium alpestre (H. flagellum).</title>
        <authorList>
            <person name="Buettner E."/>
            <person name="Kellner H."/>
        </authorList>
    </citation>
    <scope>NUCLEOTIDE SEQUENCE [LARGE SCALE GENOMIC DNA]</scope>
    <source>
        <strain evidence="3 4">DSM 108284</strain>
    </source>
</reference>
<feature type="transmembrane region" description="Helical" evidence="1">
    <location>
        <begin position="50"/>
        <end position="69"/>
    </location>
</feature>
<accession>A0A4Z0ABA2</accession>
<keyword evidence="1" id="KW-1133">Transmembrane helix</keyword>
<evidence type="ECO:0000259" key="2">
    <source>
        <dbReference type="Pfam" id="PF20152"/>
    </source>
</evidence>
<protein>
    <recommendedName>
        <fullName evidence="2">DUF6534 domain-containing protein</fullName>
    </recommendedName>
</protein>
<keyword evidence="4" id="KW-1185">Reference proteome</keyword>
<dbReference type="Pfam" id="PF20152">
    <property type="entry name" value="DUF6534"/>
    <property type="match status" value="1"/>
</dbReference>
<dbReference type="PANTHER" id="PTHR40465:SF1">
    <property type="entry name" value="DUF6534 DOMAIN-CONTAINING PROTEIN"/>
    <property type="match status" value="1"/>
</dbReference>